<dbReference type="GO" id="GO:0016887">
    <property type="term" value="F:ATP hydrolysis activity"/>
    <property type="evidence" value="ECO:0007669"/>
    <property type="project" value="InterPro"/>
</dbReference>
<dbReference type="SMART" id="SM00382">
    <property type="entry name" value="AAA"/>
    <property type="match status" value="1"/>
</dbReference>
<dbReference type="InterPro" id="IPR003593">
    <property type="entry name" value="AAA+_ATPase"/>
</dbReference>
<evidence type="ECO:0000313" key="2">
    <source>
        <dbReference type="EMBL" id="SDY68328.1"/>
    </source>
</evidence>
<dbReference type="RefSeq" id="WP_092742112.1">
    <property type="nucleotide sequence ID" value="NZ_FNOV01000011.1"/>
</dbReference>
<dbReference type="InterPro" id="IPR027417">
    <property type="entry name" value="P-loop_NTPase"/>
</dbReference>
<reference evidence="3" key="1">
    <citation type="submission" date="2016-10" db="EMBL/GenBank/DDBJ databases">
        <authorList>
            <person name="Varghese N."/>
            <person name="Submissions S."/>
        </authorList>
    </citation>
    <scope>NUCLEOTIDE SEQUENCE [LARGE SCALE GENOMIC DNA]</scope>
    <source>
        <strain evidence="3">CGMCC 1.8975</strain>
    </source>
</reference>
<dbReference type="InterPro" id="IPR041685">
    <property type="entry name" value="AAA_GajA/Old/RecF-like"/>
</dbReference>
<feature type="domain" description="AAA+ ATPase" evidence="1">
    <location>
        <begin position="22"/>
        <end position="288"/>
    </location>
</feature>
<dbReference type="InterPro" id="IPR051396">
    <property type="entry name" value="Bact_Antivir_Def_Nuclease"/>
</dbReference>
<dbReference type="Gene3D" id="3.40.50.300">
    <property type="entry name" value="P-loop containing nucleotide triphosphate hydrolases"/>
    <property type="match status" value="2"/>
</dbReference>
<accession>A0A1H3LWF7</accession>
<dbReference type="GO" id="GO:0005524">
    <property type="term" value="F:ATP binding"/>
    <property type="evidence" value="ECO:0007669"/>
    <property type="project" value="InterPro"/>
</dbReference>
<dbReference type="PANTHER" id="PTHR43581">
    <property type="entry name" value="ATP/GTP PHOSPHATASE"/>
    <property type="match status" value="1"/>
</dbReference>
<dbReference type="Pfam" id="PF13175">
    <property type="entry name" value="AAA_15"/>
    <property type="match status" value="1"/>
</dbReference>
<name>A0A1H3LWF7_9BACT</name>
<sequence length="509" mass="56912">MKITNLYIEHFRHIRKINIPIGKVLTVIAGSNGTGKTSLLGMIGHIFKYDPSSLTLFRGPFETKYSNVFQLSEKHDISGGYEYRIDFEKDSRKAELRVTNEAKKVRHRIDVGGRQRGAGKIKLPVIFLSLRRLIPLAGESQRTISISDNPLSPALTSEYNSIYNTVFATNTALTPTATESGNKRSIVPTTAQFDAYGISAGQDNIGYIILSLLSFQQLKEQDPSSYKGGLLLIDELDATLYPAAQKNLLGVLLKKGQELGLQIVFTTHSSDLLNHLASHHAGTFKNSTSFVGLSGAQGALKVVEGFTSLKAVLAELNHDVLQASKPTKINVYSEDAEAVVFYKGILKDQSIYGNVDFAYKPTSVGCSIYISLIKDGFEEFDRSIMLLDGDSRKDVEATGENAIVFLPGRVRPEDVINNFLKDLPADDEFWTNPINYTKPVYIQGAQDLRDNREVMKKWWKAELNKWGPDGEHVFKRWRELNPQEAQQVVDRTRAVVRRILDNYFKPKSS</sequence>
<gene>
    <name evidence="2" type="ORF">SAMN04488069_111150</name>
</gene>
<organism evidence="2 3">
    <name type="scientific">Hymenobacter psychrophilus</name>
    <dbReference type="NCBI Taxonomy" id="651662"/>
    <lineage>
        <taxon>Bacteria</taxon>
        <taxon>Pseudomonadati</taxon>
        <taxon>Bacteroidota</taxon>
        <taxon>Cytophagia</taxon>
        <taxon>Cytophagales</taxon>
        <taxon>Hymenobacteraceae</taxon>
        <taxon>Hymenobacter</taxon>
    </lineage>
</organism>
<dbReference type="Proteomes" id="UP000199249">
    <property type="component" value="Unassembled WGS sequence"/>
</dbReference>
<keyword evidence="3" id="KW-1185">Reference proteome</keyword>
<evidence type="ECO:0000313" key="3">
    <source>
        <dbReference type="Proteomes" id="UP000199249"/>
    </source>
</evidence>
<dbReference type="STRING" id="651662.SAMN04488069_111150"/>
<protein>
    <submittedName>
        <fullName evidence="2">AAA domain-containing protein, putative AbiEii toxin, Type IV TA system</fullName>
    </submittedName>
</protein>
<dbReference type="InterPro" id="IPR003959">
    <property type="entry name" value="ATPase_AAA_core"/>
</dbReference>
<proteinExistence type="predicted"/>
<dbReference type="SUPFAM" id="SSF52540">
    <property type="entry name" value="P-loop containing nucleoside triphosphate hydrolases"/>
    <property type="match status" value="1"/>
</dbReference>
<evidence type="ECO:0000259" key="1">
    <source>
        <dbReference type="SMART" id="SM00382"/>
    </source>
</evidence>
<dbReference type="EMBL" id="FNOV01000011">
    <property type="protein sequence ID" value="SDY68328.1"/>
    <property type="molecule type" value="Genomic_DNA"/>
</dbReference>
<dbReference type="AlphaFoldDB" id="A0A1H3LWF7"/>
<dbReference type="Pfam" id="PF13304">
    <property type="entry name" value="AAA_21"/>
    <property type="match status" value="1"/>
</dbReference>
<dbReference type="OrthoDB" id="9805802at2"/>
<dbReference type="PANTHER" id="PTHR43581:SF4">
    <property type="entry name" value="ATP_GTP PHOSPHATASE"/>
    <property type="match status" value="1"/>
</dbReference>